<dbReference type="InterPro" id="IPR035069">
    <property type="entry name" value="TTHA1013/TTHA0281-like"/>
</dbReference>
<name>A0A1F6G6Q8_9BACT</name>
<dbReference type="InterPro" id="IPR031807">
    <property type="entry name" value="HicB-like"/>
</dbReference>
<evidence type="ECO:0000259" key="1">
    <source>
        <dbReference type="Pfam" id="PF15919"/>
    </source>
</evidence>
<proteinExistence type="predicted"/>
<reference evidence="2 3" key="1">
    <citation type="journal article" date="2016" name="Nat. Commun.">
        <title>Thousands of microbial genomes shed light on interconnected biogeochemical processes in an aquifer system.</title>
        <authorList>
            <person name="Anantharaman K."/>
            <person name="Brown C.T."/>
            <person name="Hug L.A."/>
            <person name="Sharon I."/>
            <person name="Castelle C.J."/>
            <person name="Probst A.J."/>
            <person name="Thomas B.C."/>
            <person name="Singh A."/>
            <person name="Wilkins M.J."/>
            <person name="Karaoz U."/>
            <person name="Brodie E.L."/>
            <person name="Williams K.H."/>
            <person name="Hubbard S.S."/>
            <person name="Banfield J.F."/>
        </authorList>
    </citation>
    <scope>NUCLEOTIDE SEQUENCE [LARGE SCALE GENOMIC DNA]</scope>
</reference>
<dbReference type="PROSITE" id="PS51257">
    <property type="entry name" value="PROKAR_LIPOPROTEIN"/>
    <property type="match status" value="1"/>
</dbReference>
<evidence type="ECO:0000313" key="3">
    <source>
        <dbReference type="Proteomes" id="UP000176867"/>
    </source>
</evidence>
<dbReference type="SUPFAM" id="SSF143100">
    <property type="entry name" value="TTHA1013/TTHA0281-like"/>
    <property type="match status" value="1"/>
</dbReference>
<sequence length="75" mass="8362">MKQLIHQRWFPIVVEKDEDGFFVAVNPSLAGCYSQGKTIEEALVNVQEATELCLESVDEKEASRDTQVSVHLIAA</sequence>
<gene>
    <name evidence="2" type="ORF">A2609_00915</name>
</gene>
<dbReference type="Pfam" id="PF15919">
    <property type="entry name" value="HicB_lk_antitox"/>
    <property type="match status" value="1"/>
</dbReference>
<comment type="caution">
    <text evidence="2">The sequence shown here is derived from an EMBL/GenBank/DDBJ whole genome shotgun (WGS) entry which is preliminary data.</text>
</comment>
<dbReference type="Proteomes" id="UP000176867">
    <property type="component" value="Unassembled WGS sequence"/>
</dbReference>
<accession>A0A1F6G6Q8</accession>
<dbReference type="PANTHER" id="PTHR34504">
    <property type="entry name" value="ANTITOXIN HICB"/>
    <property type="match status" value="1"/>
</dbReference>
<dbReference type="Gene3D" id="3.30.160.250">
    <property type="match status" value="1"/>
</dbReference>
<evidence type="ECO:0000313" key="2">
    <source>
        <dbReference type="EMBL" id="OGG93794.1"/>
    </source>
</evidence>
<feature type="domain" description="HicB-like antitoxin of toxin-antitoxin system" evidence="1">
    <location>
        <begin position="10"/>
        <end position="67"/>
    </location>
</feature>
<protein>
    <recommendedName>
        <fullName evidence="1">HicB-like antitoxin of toxin-antitoxin system domain-containing protein</fullName>
    </recommendedName>
</protein>
<dbReference type="STRING" id="1798533.A2609_00915"/>
<organism evidence="2 3">
    <name type="scientific">Candidatus Kaiserbacteria bacterium RIFOXYD1_FULL_47_14</name>
    <dbReference type="NCBI Taxonomy" id="1798533"/>
    <lineage>
        <taxon>Bacteria</taxon>
        <taxon>Candidatus Kaiseribacteriota</taxon>
    </lineage>
</organism>
<dbReference type="PANTHER" id="PTHR34504:SF2">
    <property type="entry name" value="UPF0150 PROTEIN SSL0259"/>
    <property type="match status" value="1"/>
</dbReference>
<dbReference type="AlphaFoldDB" id="A0A1F6G6Q8"/>
<dbReference type="InterPro" id="IPR051404">
    <property type="entry name" value="TA_system_antitoxin"/>
</dbReference>
<dbReference type="EMBL" id="MFMU01000004">
    <property type="protein sequence ID" value="OGG93794.1"/>
    <property type="molecule type" value="Genomic_DNA"/>
</dbReference>